<feature type="domain" description="Integrase catalytic" evidence="1">
    <location>
        <begin position="8"/>
        <end position="161"/>
    </location>
</feature>
<protein>
    <recommendedName>
        <fullName evidence="1">Integrase catalytic domain-containing protein</fullName>
    </recommendedName>
</protein>
<evidence type="ECO:0000259" key="1">
    <source>
        <dbReference type="PROSITE" id="PS50994"/>
    </source>
</evidence>
<gene>
    <name evidence="2" type="ORF">PC129_g9099</name>
</gene>
<reference evidence="2" key="1">
    <citation type="submission" date="2018-05" db="EMBL/GenBank/DDBJ databases">
        <title>Effector identification in a new, highly contiguous assembly of the strawberry crown rot pathogen Phytophthora cactorum.</title>
        <authorList>
            <person name="Armitage A.D."/>
            <person name="Nellist C.F."/>
            <person name="Bates H."/>
            <person name="Vickerstaff R.J."/>
            <person name="Harrison R.J."/>
        </authorList>
    </citation>
    <scope>NUCLEOTIDE SEQUENCE</scope>
    <source>
        <strain evidence="2">P421</strain>
    </source>
</reference>
<dbReference type="InterPro" id="IPR036397">
    <property type="entry name" value="RNaseH_sf"/>
</dbReference>
<dbReference type="InterPro" id="IPR050951">
    <property type="entry name" value="Retrovirus_Pol_polyprotein"/>
</dbReference>
<organism evidence="2 3">
    <name type="scientific">Phytophthora cactorum</name>
    <dbReference type="NCBI Taxonomy" id="29920"/>
    <lineage>
        <taxon>Eukaryota</taxon>
        <taxon>Sar</taxon>
        <taxon>Stramenopiles</taxon>
        <taxon>Oomycota</taxon>
        <taxon>Peronosporomycetes</taxon>
        <taxon>Peronosporales</taxon>
        <taxon>Peronosporaceae</taxon>
        <taxon>Phytophthora</taxon>
    </lineage>
</organism>
<name>A0A8T1JVW9_9STRA</name>
<dbReference type="InterPro" id="IPR012337">
    <property type="entry name" value="RNaseH-like_sf"/>
</dbReference>
<dbReference type="Gene3D" id="3.30.420.10">
    <property type="entry name" value="Ribonuclease H-like superfamily/Ribonuclease H"/>
    <property type="match status" value="1"/>
</dbReference>
<sequence>MQRMPVQDLSGPFALLVVDAIEPLVVTPRGNKYILVFVDYYTRWASLDTIAFVDAMIEGAICRHGVPERLLSDPSSNFTSNLARSLYDPLGIKKLFGSAYHPPTQGLVERFNGTLMGMLRMYVSETQTDWDEHLPRVLFAYRTAYHEGMGDTPFFSLYGRGPVLSIDLAFLNTRKDWKSNEVAVYRRKLYYSLRDSRRLVERQLIKAQDRDEKQLDKQVRVTYADGDAA</sequence>
<dbReference type="Proteomes" id="UP000760860">
    <property type="component" value="Unassembled WGS sequence"/>
</dbReference>
<dbReference type="PANTHER" id="PTHR37984">
    <property type="entry name" value="PROTEIN CBG26694"/>
    <property type="match status" value="1"/>
</dbReference>
<evidence type="ECO:0000313" key="3">
    <source>
        <dbReference type="Proteomes" id="UP000760860"/>
    </source>
</evidence>
<dbReference type="EMBL" id="RCMV01000279">
    <property type="protein sequence ID" value="KAG3220111.1"/>
    <property type="molecule type" value="Genomic_DNA"/>
</dbReference>
<proteinExistence type="predicted"/>
<evidence type="ECO:0000313" key="2">
    <source>
        <dbReference type="EMBL" id="KAG3220111.1"/>
    </source>
</evidence>
<comment type="caution">
    <text evidence="2">The sequence shown here is derived from an EMBL/GenBank/DDBJ whole genome shotgun (WGS) entry which is preliminary data.</text>
</comment>
<dbReference type="SUPFAM" id="SSF53098">
    <property type="entry name" value="Ribonuclease H-like"/>
    <property type="match status" value="1"/>
</dbReference>
<dbReference type="GO" id="GO:0003676">
    <property type="term" value="F:nucleic acid binding"/>
    <property type="evidence" value="ECO:0007669"/>
    <property type="project" value="InterPro"/>
</dbReference>
<dbReference type="PANTHER" id="PTHR37984:SF5">
    <property type="entry name" value="PROTEIN NYNRIN-LIKE"/>
    <property type="match status" value="1"/>
</dbReference>
<accession>A0A8T1JVW9</accession>
<dbReference type="InterPro" id="IPR001584">
    <property type="entry name" value="Integrase_cat-core"/>
</dbReference>
<dbReference type="PROSITE" id="PS50994">
    <property type="entry name" value="INTEGRASE"/>
    <property type="match status" value="1"/>
</dbReference>
<dbReference type="GO" id="GO:0015074">
    <property type="term" value="P:DNA integration"/>
    <property type="evidence" value="ECO:0007669"/>
    <property type="project" value="InterPro"/>
</dbReference>
<dbReference type="AlphaFoldDB" id="A0A8T1JVW9"/>